<keyword evidence="5" id="KW-1185">Reference proteome</keyword>
<reference evidence="3" key="1">
    <citation type="submission" date="2016-10" db="EMBL/GenBank/DDBJ databases">
        <authorList>
            <person name="de Groot N.N."/>
        </authorList>
    </citation>
    <scope>NUCLEOTIDE SEQUENCE [LARGE SCALE GENOMIC DNA]</scope>
    <source>
        <strain evidence="3">DSM 24204</strain>
    </source>
</reference>
<protein>
    <submittedName>
        <fullName evidence="2 3">Transferrin-binding protein-like solute binding protein</fullName>
    </submittedName>
</protein>
<reference evidence="4" key="2">
    <citation type="submission" date="2016-10" db="EMBL/GenBank/DDBJ databases">
        <authorList>
            <person name="Varghese N."/>
            <person name="Submissions S."/>
        </authorList>
    </citation>
    <scope>NUCLEOTIDE SEQUENCE [LARGE SCALE GENOMIC DNA]</scope>
    <source>
        <strain evidence="4">DSM 24204</strain>
    </source>
</reference>
<dbReference type="InterPro" id="IPR001677">
    <property type="entry name" value="TbpB_B_D"/>
</dbReference>
<proteinExistence type="predicted"/>
<name>A0A1H7YXK9_9PAST</name>
<accession>A0A1H7YXK9</accession>
<reference evidence="2 5" key="3">
    <citation type="journal article" date="2023" name="Front. Microbiol.">
        <title>Phylogeography and host specificity of Pasteurellaceae pathogenic to sea-farmed fish in the north-east Atlantic.</title>
        <authorList>
            <person name="Gulla S."/>
            <person name="Colquhoun D.J."/>
            <person name="Olsen A.B."/>
            <person name="Spilsberg B."/>
            <person name="Lagesen K."/>
            <person name="Aakesson C.P."/>
            <person name="Strom S."/>
            <person name="Manji F."/>
            <person name="Birkbeck T.H."/>
            <person name="Nilsen H.K."/>
        </authorList>
    </citation>
    <scope>NUCLEOTIDE SEQUENCE [LARGE SCALE GENOMIC DNA]</scope>
    <source>
        <strain evidence="2 5">VIO11850</strain>
    </source>
</reference>
<organism evidence="3 4">
    <name type="scientific">Phocoenobacter skyensis</name>
    <dbReference type="NCBI Taxonomy" id="97481"/>
    <lineage>
        <taxon>Bacteria</taxon>
        <taxon>Pseudomonadati</taxon>
        <taxon>Pseudomonadota</taxon>
        <taxon>Gammaproteobacteria</taxon>
        <taxon>Pasteurellales</taxon>
        <taxon>Pasteurellaceae</taxon>
        <taxon>Phocoenobacter</taxon>
    </lineage>
</organism>
<dbReference type="EMBL" id="JASAVS010000023">
    <property type="protein sequence ID" value="MDP8086093.1"/>
    <property type="molecule type" value="Genomic_DNA"/>
</dbReference>
<dbReference type="EMBL" id="FOBN01000021">
    <property type="protein sequence ID" value="SEM50621.1"/>
    <property type="molecule type" value="Genomic_DNA"/>
</dbReference>
<feature type="domain" description="Transferrin-binding protein B C-lobe/N-lobe beta-barrel" evidence="1">
    <location>
        <begin position="157"/>
        <end position="229"/>
    </location>
</feature>
<dbReference type="GeneID" id="83544626"/>
<dbReference type="Proteomes" id="UP000198883">
    <property type="component" value="Unassembled WGS sequence"/>
</dbReference>
<dbReference type="InterPro" id="IPR011250">
    <property type="entry name" value="OMP/PagP_B-barrel"/>
</dbReference>
<dbReference type="Pfam" id="PF01298">
    <property type="entry name" value="TbpB_B_D"/>
    <property type="match status" value="1"/>
</dbReference>
<evidence type="ECO:0000313" key="3">
    <source>
        <dbReference type="EMBL" id="SEM50621.1"/>
    </source>
</evidence>
<gene>
    <name evidence="2" type="ORF">QJT92_09210</name>
    <name evidence="3" type="ORF">SAMN05444853_1216</name>
</gene>
<dbReference type="RefSeq" id="WP_090922699.1">
    <property type="nucleotide sequence ID" value="NZ_CP016180.1"/>
</dbReference>
<dbReference type="Gene3D" id="2.40.160.90">
    <property type="match status" value="1"/>
</dbReference>
<evidence type="ECO:0000313" key="2">
    <source>
        <dbReference type="EMBL" id="MDP8086093.1"/>
    </source>
</evidence>
<sequence>MKNKVLAITLFTILITNGRGYAISGESVSISNGTNHSSDVTNHSNERNMFLNNIPKEEINQFVLNGTEITLVPSNVSITGMIINNRGIFYGDTLTKAASGTKYSYSRFGILVPDNSDMLGFSQGELTTLDDMPVSNTDVKYLGDFVNYDAGLQEFARGRIDINVNFYNKTLTIEQSNDQLNKTMKGDITGNTFTFDSGKGKGQFYGSQAVEMGGVHKDHNIVTSFGAKKQ</sequence>
<evidence type="ECO:0000313" key="4">
    <source>
        <dbReference type="Proteomes" id="UP000198883"/>
    </source>
</evidence>
<dbReference type="AlphaFoldDB" id="A0A1H7YXK9"/>
<dbReference type="Proteomes" id="UP001224812">
    <property type="component" value="Unassembled WGS sequence"/>
</dbReference>
<dbReference type="OrthoDB" id="5673741at2"/>
<evidence type="ECO:0000313" key="5">
    <source>
        <dbReference type="Proteomes" id="UP001224812"/>
    </source>
</evidence>
<evidence type="ECO:0000259" key="1">
    <source>
        <dbReference type="Pfam" id="PF01298"/>
    </source>
</evidence>
<dbReference type="SUPFAM" id="SSF56925">
    <property type="entry name" value="OMPA-like"/>
    <property type="match status" value="1"/>
</dbReference>
<dbReference type="SMR" id="A0A1H7YXK9"/>